<dbReference type="AlphaFoldDB" id="A0A5N6W183"/>
<sequence>MAAVYKAQLTTLCEDSPDVKADIDAFFEEPFTGRYSQDYIGLDNVIRVRLPIGVPYNLDENYFKAQENLNQWHTWVQGKACELIAKKQKANELPVDRERPDFKIKIGNYGARVFDTILKTRSPWFSVFNRERKTLQVDSKFELRETILLGVLANITNSINDAAKITEVLDFITDAINFDIEEISTDRTIWIMLECYFYDRFSHEITPHIRVISFDTGAELRRYRTNKSQFEEVSLKIDYYQTDMGFRQRTWDEAQNEINASIEKMQYGTIGRDLYLQADSA</sequence>
<accession>A0A5N6W183</accession>
<dbReference type="Proteomes" id="UP000325433">
    <property type="component" value="Unassembled WGS sequence"/>
</dbReference>
<evidence type="ECO:0000313" key="1">
    <source>
        <dbReference type="EMBL" id="KAE8314604.1"/>
    </source>
</evidence>
<keyword evidence="2" id="KW-1185">Reference proteome</keyword>
<name>A0A5N6W183_9EURO</name>
<protein>
    <submittedName>
        <fullName evidence="1">Uncharacterized protein</fullName>
    </submittedName>
</protein>
<evidence type="ECO:0000313" key="2">
    <source>
        <dbReference type="Proteomes" id="UP000325433"/>
    </source>
</evidence>
<dbReference type="EMBL" id="ML738317">
    <property type="protein sequence ID" value="KAE8314604.1"/>
    <property type="molecule type" value="Genomic_DNA"/>
</dbReference>
<reference evidence="2" key="1">
    <citation type="submission" date="2019-04" db="EMBL/GenBank/DDBJ databases">
        <title>Friends and foes A comparative genomics studyof 23 Aspergillus species from section Flavi.</title>
        <authorList>
            <consortium name="DOE Joint Genome Institute"/>
            <person name="Kjaerbolling I."/>
            <person name="Vesth T."/>
            <person name="Frisvad J.C."/>
            <person name="Nybo J.L."/>
            <person name="Theobald S."/>
            <person name="Kildgaard S."/>
            <person name="Isbrandt T."/>
            <person name="Kuo A."/>
            <person name="Sato A."/>
            <person name="Lyhne E.K."/>
            <person name="Kogle M.E."/>
            <person name="Wiebenga A."/>
            <person name="Kun R.S."/>
            <person name="Lubbers R.J."/>
            <person name="Makela M.R."/>
            <person name="Barry K."/>
            <person name="Chovatia M."/>
            <person name="Clum A."/>
            <person name="Daum C."/>
            <person name="Haridas S."/>
            <person name="He G."/>
            <person name="LaButti K."/>
            <person name="Lipzen A."/>
            <person name="Mondo S."/>
            <person name="Riley R."/>
            <person name="Salamov A."/>
            <person name="Simmons B.A."/>
            <person name="Magnuson J.K."/>
            <person name="Henrissat B."/>
            <person name="Mortensen U.H."/>
            <person name="Larsen T.O."/>
            <person name="Devries R.P."/>
            <person name="Grigoriev I.V."/>
            <person name="Machida M."/>
            <person name="Baker S.E."/>
            <person name="Andersen M.R."/>
        </authorList>
    </citation>
    <scope>NUCLEOTIDE SEQUENCE [LARGE SCALE GENOMIC DNA]</scope>
    <source>
        <strain evidence="2">CBS 130015</strain>
    </source>
</reference>
<organism evidence="1 2">
    <name type="scientific">Aspergillus transmontanensis</name>
    <dbReference type="NCBI Taxonomy" id="1034304"/>
    <lineage>
        <taxon>Eukaryota</taxon>
        <taxon>Fungi</taxon>
        <taxon>Dikarya</taxon>
        <taxon>Ascomycota</taxon>
        <taxon>Pezizomycotina</taxon>
        <taxon>Eurotiomycetes</taxon>
        <taxon>Eurotiomycetidae</taxon>
        <taxon>Eurotiales</taxon>
        <taxon>Aspergillaceae</taxon>
        <taxon>Aspergillus</taxon>
        <taxon>Aspergillus subgen. Circumdati</taxon>
    </lineage>
</organism>
<proteinExistence type="predicted"/>
<gene>
    <name evidence="1" type="ORF">BDV41DRAFT_575561</name>
</gene>